<sequence length="135" mass="15570">MRTSTRELIFFEIEEMAREHRQILEGFAQLAAVPEAEFAASYGRLLDQIEADFRAEESIMEKICYPDLRNHLRDHASLLRILHKARPYIDEGDMSFADMVRGTMPLMLVHHMTVMDMTLADAIAGFVKNEVEQGR</sequence>
<evidence type="ECO:0000256" key="2">
    <source>
        <dbReference type="ARBA" id="ARBA00022723"/>
    </source>
</evidence>
<dbReference type="GO" id="GO:0046872">
    <property type="term" value="F:metal ion binding"/>
    <property type="evidence" value="ECO:0007669"/>
    <property type="project" value="UniProtKB-KW"/>
</dbReference>
<evidence type="ECO:0000259" key="4">
    <source>
        <dbReference type="Pfam" id="PF01814"/>
    </source>
</evidence>
<evidence type="ECO:0000256" key="3">
    <source>
        <dbReference type="ARBA" id="ARBA00023004"/>
    </source>
</evidence>
<accession>A0AAI9N4Q8</accession>
<dbReference type="Gene3D" id="1.20.120.50">
    <property type="entry name" value="Hemerythrin-like"/>
    <property type="match status" value="1"/>
</dbReference>
<reference evidence="5 6" key="1">
    <citation type="journal article" date="2013" name="Front. Microbiol.">
        <title>The genome of the endophytic bacterium H. frisingense GSF30(T) identifies diverse strategies in the Herbaspirillum genus to interact with plants.</title>
        <authorList>
            <person name="Straub D."/>
            <person name="Rothballer M."/>
            <person name="Hartmann A."/>
            <person name="Ludewig U."/>
        </authorList>
    </citation>
    <scope>NUCLEOTIDE SEQUENCE [LARGE SCALE GENOMIC DNA]</scope>
    <source>
        <strain evidence="5 6">GSF30</strain>
    </source>
</reference>
<proteinExistence type="inferred from homology"/>
<evidence type="ECO:0000256" key="1">
    <source>
        <dbReference type="ARBA" id="ARBA00010587"/>
    </source>
</evidence>
<dbReference type="InterPro" id="IPR012312">
    <property type="entry name" value="Hemerythrin-like"/>
</dbReference>
<protein>
    <submittedName>
        <fullName evidence="5">Hemerythrin protein</fullName>
    </submittedName>
</protein>
<organism evidence="5 6">
    <name type="scientific">Herbaspirillum frisingense GSF30</name>
    <dbReference type="NCBI Taxonomy" id="864073"/>
    <lineage>
        <taxon>Bacteria</taxon>
        <taxon>Pseudomonadati</taxon>
        <taxon>Pseudomonadota</taxon>
        <taxon>Betaproteobacteria</taxon>
        <taxon>Burkholderiales</taxon>
        <taxon>Oxalobacteraceae</taxon>
        <taxon>Herbaspirillum</taxon>
    </lineage>
</organism>
<dbReference type="Pfam" id="PF01814">
    <property type="entry name" value="Hemerythrin"/>
    <property type="match status" value="1"/>
</dbReference>
<keyword evidence="2" id="KW-0479">Metal-binding</keyword>
<name>A0AAI9N4Q8_9BURK</name>
<comment type="caution">
    <text evidence="5">The sequence shown here is derived from an EMBL/GenBank/DDBJ whole genome shotgun (WGS) entry which is preliminary data.</text>
</comment>
<dbReference type="SUPFAM" id="SSF47188">
    <property type="entry name" value="Hemerythrin-like"/>
    <property type="match status" value="1"/>
</dbReference>
<comment type="similarity">
    <text evidence="1">Belongs to the hemerythrin family.</text>
</comment>
<dbReference type="InterPro" id="IPR012827">
    <property type="entry name" value="Hemerythrin_metal-bd"/>
</dbReference>
<dbReference type="RefSeq" id="WP_006462194.1">
    <property type="nucleotide sequence ID" value="NZ_AEEC02000005.1"/>
</dbReference>
<dbReference type="EMBL" id="AEEC02000005">
    <property type="protein sequence ID" value="EOA05828.1"/>
    <property type="molecule type" value="Genomic_DNA"/>
</dbReference>
<dbReference type="InterPro" id="IPR035938">
    <property type="entry name" value="Hemerythrin-like_sf"/>
</dbReference>
<dbReference type="Proteomes" id="UP000006772">
    <property type="component" value="Unassembled WGS sequence"/>
</dbReference>
<dbReference type="CDD" id="cd12107">
    <property type="entry name" value="Hemerythrin"/>
    <property type="match status" value="1"/>
</dbReference>
<keyword evidence="3" id="KW-0408">Iron</keyword>
<gene>
    <name evidence="5" type="ORF">HFRIS_005198</name>
</gene>
<feature type="domain" description="Hemerythrin-like" evidence="4">
    <location>
        <begin position="13"/>
        <end position="121"/>
    </location>
</feature>
<evidence type="ECO:0000313" key="5">
    <source>
        <dbReference type="EMBL" id="EOA05828.1"/>
    </source>
</evidence>
<evidence type="ECO:0000313" key="6">
    <source>
        <dbReference type="Proteomes" id="UP000006772"/>
    </source>
</evidence>
<dbReference type="AlphaFoldDB" id="A0AAI9N4Q8"/>